<name>A0A9D4EIW1_DREPO</name>
<dbReference type="AlphaFoldDB" id="A0A9D4EIW1"/>
<accession>A0A9D4EIW1</accession>
<comment type="caution">
    <text evidence="1">The sequence shown here is derived from an EMBL/GenBank/DDBJ whole genome shotgun (WGS) entry which is preliminary data.</text>
</comment>
<dbReference type="Proteomes" id="UP000828390">
    <property type="component" value="Unassembled WGS sequence"/>
</dbReference>
<evidence type="ECO:0000313" key="1">
    <source>
        <dbReference type="EMBL" id="KAH3778890.1"/>
    </source>
</evidence>
<protein>
    <submittedName>
        <fullName evidence="1">Uncharacterized protein</fullName>
    </submittedName>
</protein>
<keyword evidence="2" id="KW-1185">Reference proteome</keyword>
<sequence length="76" mass="8548">MGYQTLKEKEILTRTNTEASRKSPTTGSLMTAGIKFAVVLRYLSSEDSYHSLLPGLTQHHLQDHPPGLRCNTCRIF</sequence>
<gene>
    <name evidence="1" type="ORF">DPMN_180367</name>
</gene>
<dbReference type="EMBL" id="JAIWYP010000009">
    <property type="protein sequence ID" value="KAH3778890.1"/>
    <property type="molecule type" value="Genomic_DNA"/>
</dbReference>
<reference evidence="1" key="1">
    <citation type="journal article" date="2019" name="bioRxiv">
        <title>The Genome of the Zebra Mussel, Dreissena polymorpha: A Resource for Invasive Species Research.</title>
        <authorList>
            <person name="McCartney M.A."/>
            <person name="Auch B."/>
            <person name="Kono T."/>
            <person name="Mallez S."/>
            <person name="Zhang Y."/>
            <person name="Obille A."/>
            <person name="Becker A."/>
            <person name="Abrahante J.E."/>
            <person name="Garbe J."/>
            <person name="Badalamenti J.P."/>
            <person name="Herman A."/>
            <person name="Mangelson H."/>
            <person name="Liachko I."/>
            <person name="Sullivan S."/>
            <person name="Sone E.D."/>
            <person name="Koren S."/>
            <person name="Silverstein K.A.T."/>
            <person name="Beckman K.B."/>
            <person name="Gohl D.M."/>
        </authorList>
    </citation>
    <scope>NUCLEOTIDE SEQUENCE</scope>
    <source>
        <strain evidence="1">Duluth1</strain>
        <tissue evidence="1">Whole animal</tissue>
    </source>
</reference>
<reference evidence="1" key="2">
    <citation type="submission" date="2020-11" db="EMBL/GenBank/DDBJ databases">
        <authorList>
            <person name="McCartney M.A."/>
            <person name="Auch B."/>
            <person name="Kono T."/>
            <person name="Mallez S."/>
            <person name="Becker A."/>
            <person name="Gohl D.M."/>
            <person name="Silverstein K.A.T."/>
            <person name="Koren S."/>
            <person name="Bechman K.B."/>
            <person name="Herman A."/>
            <person name="Abrahante J.E."/>
            <person name="Garbe J."/>
        </authorList>
    </citation>
    <scope>NUCLEOTIDE SEQUENCE</scope>
    <source>
        <strain evidence="1">Duluth1</strain>
        <tissue evidence="1">Whole animal</tissue>
    </source>
</reference>
<organism evidence="1 2">
    <name type="scientific">Dreissena polymorpha</name>
    <name type="common">Zebra mussel</name>
    <name type="synonym">Mytilus polymorpha</name>
    <dbReference type="NCBI Taxonomy" id="45954"/>
    <lineage>
        <taxon>Eukaryota</taxon>
        <taxon>Metazoa</taxon>
        <taxon>Spiralia</taxon>
        <taxon>Lophotrochozoa</taxon>
        <taxon>Mollusca</taxon>
        <taxon>Bivalvia</taxon>
        <taxon>Autobranchia</taxon>
        <taxon>Heteroconchia</taxon>
        <taxon>Euheterodonta</taxon>
        <taxon>Imparidentia</taxon>
        <taxon>Neoheterodontei</taxon>
        <taxon>Myida</taxon>
        <taxon>Dreissenoidea</taxon>
        <taxon>Dreissenidae</taxon>
        <taxon>Dreissena</taxon>
    </lineage>
</organism>
<proteinExistence type="predicted"/>
<evidence type="ECO:0000313" key="2">
    <source>
        <dbReference type="Proteomes" id="UP000828390"/>
    </source>
</evidence>